<organism evidence="2 3">
    <name type="scientific">Bradyrhizobium ontarionense</name>
    <dbReference type="NCBI Taxonomy" id="2898149"/>
    <lineage>
        <taxon>Bacteria</taxon>
        <taxon>Pseudomonadati</taxon>
        <taxon>Pseudomonadota</taxon>
        <taxon>Alphaproteobacteria</taxon>
        <taxon>Hyphomicrobiales</taxon>
        <taxon>Nitrobacteraceae</taxon>
        <taxon>Bradyrhizobium</taxon>
    </lineage>
</organism>
<feature type="transmembrane region" description="Helical" evidence="1">
    <location>
        <begin position="26"/>
        <end position="47"/>
    </location>
</feature>
<keyword evidence="1" id="KW-1133">Transmembrane helix</keyword>
<dbReference type="EMBL" id="CP088156">
    <property type="protein sequence ID" value="UFZ07035.1"/>
    <property type="molecule type" value="Genomic_DNA"/>
</dbReference>
<proteinExistence type="predicted"/>
<name>A0ABY3RJF9_9BRAD</name>
<accession>A0ABY3RJF9</accession>
<feature type="transmembrane region" description="Helical" evidence="1">
    <location>
        <begin position="89"/>
        <end position="109"/>
    </location>
</feature>
<gene>
    <name evidence="2" type="ORF">LQG66_12340</name>
</gene>
<keyword evidence="1" id="KW-0812">Transmembrane</keyword>
<dbReference type="RefSeq" id="WP_231326488.1">
    <property type="nucleotide sequence ID" value="NZ_CP088156.1"/>
</dbReference>
<keyword evidence="3" id="KW-1185">Reference proteome</keyword>
<sequence length="111" mass="12030">MALQILLLLLVPYAMPLLMPSWRWLLAYTMAVALLVTLYFTAWYYALMATPTRTGLEGIGLALVLSAAISTAIGAIVRVVTLVAKERSVVIGISILGAILLPFAVLVWANR</sequence>
<evidence type="ECO:0000313" key="2">
    <source>
        <dbReference type="EMBL" id="UFZ07035.1"/>
    </source>
</evidence>
<reference evidence="2" key="1">
    <citation type="journal article" date="2024" name="Antonie Van Leeuwenhoek">
        <title>Bradyrhizobium ontarionense sp. nov., a novel bacterial symbiont isolated from Aeschynomene indica (Indian jointvetch), harbours photosynthesis, nitrogen fixation and nitrous oxide (N2O) reductase genes.</title>
        <authorList>
            <person name="Bromfield E.S.P."/>
            <person name="Cloutier S."/>
        </authorList>
    </citation>
    <scope>NUCLEOTIDE SEQUENCE</scope>
    <source>
        <strain evidence="2">A19</strain>
    </source>
</reference>
<dbReference type="Proteomes" id="UP001431010">
    <property type="component" value="Chromosome"/>
</dbReference>
<evidence type="ECO:0000256" key="1">
    <source>
        <dbReference type="SAM" id="Phobius"/>
    </source>
</evidence>
<feature type="transmembrane region" description="Helical" evidence="1">
    <location>
        <begin position="59"/>
        <end position="83"/>
    </location>
</feature>
<keyword evidence="1" id="KW-0472">Membrane</keyword>
<protein>
    <submittedName>
        <fullName evidence="2">Uncharacterized protein</fullName>
    </submittedName>
</protein>
<evidence type="ECO:0000313" key="3">
    <source>
        <dbReference type="Proteomes" id="UP001431010"/>
    </source>
</evidence>